<dbReference type="PANTHER" id="PTHR33217:SF7">
    <property type="entry name" value="TRANSPOSASE FOR INSERTION SEQUENCE ELEMENT IS1081"/>
    <property type="match status" value="1"/>
</dbReference>
<dbReference type="EMBL" id="CP071382">
    <property type="protein sequence ID" value="QSV46238.1"/>
    <property type="molecule type" value="Genomic_DNA"/>
</dbReference>
<comment type="function">
    <text evidence="1 6">Required for the transposition of the insertion element.</text>
</comment>
<dbReference type="EMBL" id="CP071382">
    <property type="protein sequence ID" value="QSV44300.1"/>
    <property type="molecule type" value="Genomic_DNA"/>
</dbReference>
<keyword evidence="6" id="KW-0814">Transposable element</keyword>
<accession>A0ABX7Q598</accession>
<name>A0ABX7Q598_9BACT</name>
<dbReference type="InterPro" id="IPR001207">
    <property type="entry name" value="Transposase_mutator"/>
</dbReference>
<dbReference type="PANTHER" id="PTHR33217">
    <property type="entry name" value="TRANSPOSASE FOR INSERTION SEQUENCE ELEMENT IS1081"/>
    <property type="match status" value="1"/>
</dbReference>
<keyword evidence="5 6" id="KW-0233">DNA recombination</keyword>
<dbReference type="Pfam" id="PF00872">
    <property type="entry name" value="Transposase_mut"/>
    <property type="match status" value="1"/>
</dbReference>
<evidence type="ECO:0000256" key="5">
    <source>
        <dbReference type="ARBA" id="ARBA00023172"/>
    </source>
</evidence>
<gene>
    <name evidence="8" type="ORF">JZM60_02875</name>
    <name evidence="9" type="ORF">JZM60_05890</name>
    <name evidence="7" type="ORF">JZM60_08905</name>
</gene>
<reference evidence="8 10" key="1">
    <citation type="submission" date="2021-03" db="EMBL/GenBank/DDBJ databases">
        <title>Geobacter metallireducens gen. nov. sp. nov., a microorganism capable of coupling the complete oxidation of organic compounds to the reduction of iron and other metals.</title>
        <authorList>
            <person name="Li Y."/>
        </authorList>
    </citation>
    <scope>NUCLEOTIDE SEQUENCE [LARGE SCALE GENOMIC DNA]</scope>
    <source>
        <strain evidence="8 10">Jerry-YX</strain>
    </source>
</reference>
<dbReference type="Proteomes" id="UP000663651">
    <property type="component" value="Chromosome"/>
</dbReference>
<keyword evidence="3 6" id="KW-0815">Transposition</keyword>
<evidence type="ECO:0000313" key="7">
    <source>
        <dbReference type="EMBL" id="QSV44300.1"/>
    </source>
</evidence>
<sequence length="405" mass="46421">MEEHCTPKAQIIQLNETAVRDHLGEMVRSTVEETLNRMLDAEADRLCNAEKYQRHEARADTRAGYYQRKLQTKAGEVTLNMPKLRRQTFETAIIERYRRRETSVEEALIEMYLAGVSVRRIEDITETLWGTKVSPGTISNLNKKVYAKIEEWRNRPIKGEFPYVYLDGIVLKRSWGGEVTNVSVLVAIGVNDQGYRKILGVCEGAKEDKAGWSSFLRHLKERGLTGVRLFITDACMGLVESLAEFYPQTKWQRCTVHFYRNVFSVVPAKRMAEVAAMLKAIHASEDKKAALEKAEAVFAKLEAMKLKEAAKKVQESIAETLSYYDFPREHRIRIRTNNALERIMKEIRRRTKVVGAFPDGHSALMLCAARLRHIAGTQWGTKRYLNIDLLREQELNQQLEGAEAV</sequence>
<evidence type="ECO:0000256" key="2">
    <source>
        <dbReference type="ARBA" id="ARBA00010961"/>
    </source>
</evidence>
<comment type="similarity">
    <text evidence="2 6">Belongs to the transposase mutator family.</text>
</comment>
<evidence type="ECO:0000256" key="6">
    <source>
        <dbReference type="RuleBase" id="RU365089"/>
    </source>
</evidence>
<keyword evidence="4 6" id="KW-0238">DNA-binding</keyword>
<evidence type="ECO:0000256" key="3">
    <source>
        <dbReference type="ARBA" id="ARBA00022578"/>
    </source>
</evidence>
<evidence type="ECO:0000313" key="10">
    <source>
        <dbReference type="Proteomes" id="UP000663651"/>
    </source>
</evidence>
<evidence type="ECO:0000313" key="8">
    <source>
        <dbReference type="EMBL" id="QSV46238.1"/>
    </source>
</evidence>
<keyword evidence="10" id="KW-1185">Reference proteome</keyword>
<organism evidence="8 10">
    <name type="scientific">Geobacter benzoatilyticus</name>
    <dbReference type="NCBI Taxonomy" id="2815309"/>
    <lineage>
        <taxon>Bacteria</taxon>
        <taxon>Pseudomonadati</taxon>
        <taxon>Thermodesulfobacteriota</taxon>
        <taxon>Desulfuromonadia</taxon>
        <taxon>Geobacterales</taxon>
        <taxon>Geobacteraceae</taxon>
        <taxon>Geobacter</taxon>
    </lineage>
</organism>
<protein>
    <recommendedName>
        <fullName evidence="6">Mutator family transposase</fullName>
    </recommendedName>
</protein>
<dbReference type="EMBL" id="CP071382">
    <property type="protein sequence ID" value="QSV46800.1"/>
    <property type="molecule type" value="Genomic_DNA"/>
</dbReference>
<evidence type="ECO:0000256" key="1">
    <source>
        <dbReference type="ARBA" id="ARBA00002190"/>
    </source>
</evidence>
<evidence type="ECO:0000256" key="4">
    <source>
        <dbReference type="ARBA" id="ARBA00023125"/>
    </source>
</evidence>
<proteinExistence type="inferred from homology"/>
<evidence type="ECO:0000313" key="9">
    <source>
        <dbReference type="EMBL" id="QSV46800.1"/>
    </source>
</evidence>
<dbReference type="NCBIfam" id="NF033543">
    <property type="entry name" value="transpos_IS256"/>
    <property type="match status" value="1"/>
</dbReference>